<accession>A0AAN5C5A9</accession>
<protein>
    <submittedName>
        <fullName evidence="2">Uncharacterized protein</fullName>
    </submittedName>
</protein>
<organism evidence="2 3">
    <name type="scientific">Pristionchus mayeri</name>
    <dbReference type="NCBI Taxonomy" id="1317129"/>
    <lineage>
        <taxon>Eukaryota</taxon>
        <taxon>Metazoa</taxon>
        <taxon>Ecdysozoa</taxon>
        <taxon>Nematoda</taxon>
        <taxon>Chromadorea</taxon>
        <taxon>Rhabditida</taxon>
        <taxon>Rhabditina</taxon>
        <taxon>Diplogasteromorpha</taxon>
        <taxon>Diplogasteroidea</taxon>
        <taxon>Neodiplogasteridae</taxon>
        <taxon>Pristionchus</taxon>
    </lineage>
</organism>
<dbReference type="Proteomes" id="UP001328107">
    <property type="component" value="Unassembled WGS sequence"/>
</dbReference>
<dbReference type="AlphaFoldDB" id="A0AAN5C5A9"/>
<feature type="chain" id="PRO_5042985118" evidence="1">
    <location>
        <begin position="29"/>
        <end position="197"/>
    </location>
</feature>
<evidence type="ECO:0000256" key="1">
    <source>
        <dbReference type="SAM" id="SignalP"/>
    </source>
</evidence>
<keyword evidence="1" id="KW-0732">Signal</keyword>
<feature type="signal peptide" evidence="1">
    <location>
        <begin position="1"/>
        <end position="28"/>
    </location>
</feature>
<evidence type="ECO:0000313" key="2">
    <source>
        <dbReference type="EMBL" id="GMR31205.1"/>
    </source>
</evidence>
<gene>
    <name evidence="2" type="ORF">PMAYCL1PPCAC_01400</name>
</gene>
<reference evidence="3" key="1">
    <citation type="submission" date="2022-10" db="EMBL/GenBank/DDBJ databases">
        <title>Genome assembly of Pristionchus species.</title>
        <authorList>
            <person name="Yoshida K."/>
            <person name="Sommer R.J."/>
        </authorList>
    </citation>
    <scope>NUCLEOTIDE SEQUENCE [LARGE SCALE GENOMIC DNA]</scope>
    <source>
        <strain evidence="3">RS5460</strain>
    </source>
</reference>
<dbReference type="EMBL" id="BTRK01000001">
    <property type="protein sequence ID" value="GMR31205.1"/>
    <property type="molecule type" value="Genomic_DNA"/>
</dbReference>
<proteinExistence type="predicted"/>
<comment type="caution">
    <text evidence="2">The sequence shown here is derived from an EMBL/GenBank/DDBJ whole genome shotgun (WGS) entry which is preliminary data.</text>
</comment>
<sequence length="197" mass="22388">PLPSDPRVTPRVMRLLVILVLLYGLANAIVCPSVSGISCITSGDETEVTCNDSGYLFFDAKPVKRGKTTCKENHCWNGTEVMEKDPEKEFDCKTPAAELCKFRNFTGDVKFDSTTRTLNCTEKDGEFVYHRFISVNSKRYKSITCDPYYDWFAENKENIADASKELNVTCVEFRIRKRVPNEDLGVGFTSTRLFYLS</sequence>
<evidence type="ECO:0000313" key="3">
    <source>
        <dbReference type="Proteomes" id="UP001328107"/>
    </source>
</evidence>
<feature type="non-terminal residue" evidence="2">
    <location>
        <position position="1"/>
    </location>
</feature>
<keyword evidence="3" id="KW-1185">Reference proteome</keyword>
<name>A0AAN5C5A9_9BILA</name>